<keyword evidence="2" id="KW-1185">Reference proteome</keyword>
<dbReference type="AlphaFoldDB" id="A0A3P7RAB1"/>
<evidence type="ECO:0000313" key="2">
    <source>
        <dbReference type="Proteomes" id="UP000271889"/>
    </source>
</evidence>
<proteinExistence type="predicted"/>
<evidence type="ECO:0000313" key="1">
    <source>
        <dbReference type="EMBL" id="VDN37829.1"/>
    </source>
</evidence>
<dbReference type="Pfam" id="PF21547">
    <property type="entry name" value="TTI1"/>
    <property type="match status" value="1"/>
</dbReference>
<organism evidence="1 2">
    <name type="scientific">Cylicostephanus goldi</name>
    <name type="common">Nematode worm</name>
    <dbReference type="NCBI Taxonomy" id="71465"/>
    <lineage>
        <taxon>Eukaryota</taxon>
        <taxon>Metazoa</taxon>
        <taxon>Ecdysozoa</taxon>
        <taxon>Nematoda</taxon>
        <taxon>Chromadorea</taxon>
        <taxon>Rhabditida</taxon>
        <taxon>Rhabditina</taxon>
        <taxon>Rhabditomorpha</taxon>
        <taxon>Strongyloidea</taxon>
        <taxon>Strongylidae</taxon>
        <taxon>Cylicostephanus</taxon>
    </lineage>
</organism>
<dbReference type="EMBL" id="UYRV01132782">
    <property type="protein sequence ID" value="VDN37829.1"/>
    <property type="molecule type" value="Genomic_DNA"/>
</dbReference>
<dbReference type="Proteomes" id="UP000271889">
    <property type="component" value="Unassembled WGS sequence"/>
</dbReference>
<name>A0A3P7RAB1_CYLGO</name>
<protein>
    <submittedName>
        <fullName evidence="1">Uncharacterized protein</fullName>
    </submittedName>
</protein>
<sequence>MSLSISEFLFEHGSYIVHHIALAARSRREHDHAPVVFSSLLDRVDDPRMYEHVRHIVEDLLKALDRFKQTYCILILRSMLAFVTAVGRWYPDLKPVEEV</sequence>
<gene>
    <name evidence="1" type="ORF">CGOC_LOCUS13581</name>
</gene>
<reference evidence="1 2" key="1">
    <citation type="submission" date="2018-11" db="EMBL/GenBank/DDBJ databases">
        <authorList>
            <consortium name="Pathogen Informatics"/>
        </authorList>
    </citation>
    <scope>NUCLEOTIDE SEQUENCE [LARGE SCALE GENOMIC DNA]</scope>
</reference>
<dbReference type="InterPro" id="IPR049362">
    <property type="entry name" value="TTI1_rpt"/>
</dbReference>
<accession>A0A3P7RAB1</accession>
<dbReference type="OrthoDB" id="5865642at2759"/>